<reference evidence="2" key="1">
    <citation type="journal article" date="2019" name="Int. J. Syst. Evol. Microbiol.">
        <title>The Global Catalogue of Microorganisms (GCM) 10K type strain sequencing project: providing services to taxonomists for standard genome sequencing and annotation.</title>
        <authorList>
            <consortium name="The Broad Institute Genomics Platform"/>
            <consortium name="The Broad Institute Genome Sequencing Center for Infectious Disease"/>
            <person name="Wu L."/>
            <person name="Ma J."/>
        </authorList>
    </citation>
    <scope>NUCLEOTIDE SEQUENCE [LARGE SCALE GENOMIC DNA]</scope>
    <source>
        <strain evidence="2">CGMCC 4.7638</strain>
    </source>
</reference>
<name>A0ABW5I7E7_9PSEU</name>
<sequence>MSLALGKGDLVAVSIGWVAMHGAEAAQRLKDLVGADGTGSGTLRAAIALDMGNVEFTGARRHSDRHGNGRRH</sequence>
<evidence type="ECO:0000313" key="1">
    <source>
        <dbReference type="EMBL" id="MFD2485296.1"/>
    </source>
</evidence>
<comment type="caution">
    <text evidence="1">The sequence shown here is derived from an EMBL/GenBank/DDBJ whole genome shotgun (WGS) entry which is preliminary data.</text>
</comment>
<dbReference type="EMBL" id="JBHUKQ010000016">
    <property type="protein sequence ID" value="MFD2485296.1"/>
    <property type="molecule type" value="Genomic_DNA"/>
</dbReference>
<dbReference type="RefSeq" id="WP_344278960.1">
    <property type="nucleotide sequence ID" value="NZ_BAAAHV010000015.1"/>
</dbReference>
<gene>
    <name evidence="1" type="ORF">ACFSUT_33840</name>
</gene>
<organism evidence="1 2">
    <name type="scientific">Amycolatopsis albidoflavus</name>
    <dbReference type="NCBI Taxonomy" id="102226"/>
    <lineage>
        <taxon>Bacteria</taxon>
        <taxon>Bacillati</taxon>
        <taxon>Actinomycetota</taxon>
        <taxon>Actinomycetes</taxon>
        <taxon>Pseudonocardiales</taxon>
        <taxon>Pseudonocardiaceae</taxon>
        <taxon>Amycolatopsis</taxon>
    </lineage>
</organism>
<accession>A0ABW5I7E7</accession>
<evidence type="ECO:0000313" key="2">
    <source>
        <dbReference type="Proteomes" id="UP001597542"/>
    </source>
</evidence>
<protein>
    <submittedName>
        <fullName evidence="1">Uncharacterized protein</fullName>
    </submittedName>
</protein>
<keyword evidence="2" id="KW-1185">Reference proteome</keyword>
<dbReference type="Proteomes" id="UP001597542">
    <property type="component" value="Unassembled WGS sequence"/>
</dbReference>
<proteinExistence type="predicted"/>